<proteinExistence type="predicted"/>
<dbReference type="EMBL" id="CAQQ02158320">
    <property type="status" value="NOT_ANNOTATED_CDS"/>
    <property type="molecule type" value="Genomic_DNA"/>
</dbReference>
<organism evidence="2 3">
    <name type="scientific">Megaselia scalaris</name>
    <name type="common">Humpbacked fly</name>
    <name type="synonym">Phora scalaris</name>
    <dbReference type="NCBI Taxonomy" id="36166"/>
    <lineage>
        <taxon>Eukaryota</taxon>
        <taxon>Metazoa</taxon>
        <taxon>Ecdysozoa</taxon>
        <taxon>Arthropoda</taxon>
        <taxon>Hexapoda</taxon>
        <taxon>Insecta</taxon>
        <taxon>Pterygota</taxon>
        <taxon>Neoptera</taxon>
        <taxon>Endopterygota</taxon>
        <taxon>Diptera</taxon>
        <taxon>Brachycera</taxon>
        <taxon>Muscomorpha</taxon>
        <taxon>Platypezoidea</taxon>
        <taxon>Phoridae</taxon>
        <taxon>Megaseliini</taxon>
        <taxon>Megaselia</taxon>
    </lineage>
</organism>
<sequence length="98" mass="10901">MITSSHSDDHLSSHSREMVDFVPRSHSLNSVPIYVDDFLDNDDLMIGDKGAARSRELGKRKTAVKGTVSKSKVASTRSTTVKGRRKIKEENDIIDVDN</sequence>
<dbReference type="EnsemblMetazoa" id="MESCA011276-RA">
    <property type="protein sequence ID" value="MESCA011276-PA"/>
    <property type="gene ID" value="MESCA011276"/>
</dbReference>
<evidence type="ECO:0000256" key="1">
    <source>
        <dbReference type="SAM" id="MobiDB-lite"/>
    </source>
</evidence>
<protein>
    <submittedName>
        <fullName evidence="2">Uncharacterized protein</fullName>
    </submittedName>
</protein>
<feature type="compositionally biased region" description="Polar residues" evidence="1">
    <location>
        <begin position="68"/>
        <end position="81"/>
    </location>
</feature>
<accession>T1H4Q9</accession>
<name>T1H4Q9_MEGSC</name>
<evidence type="ECO:0000313" key="3">
    <source>
        <dbReference type="Proteomes" id="UP000015102"/>
    </source>
</evidence>
<dbReference type="Proteomes" id="UP000015102">
    <property type="component" value="Unassembled WGS sequence"/>
</dbReference>
<feature type="region of interest" description="Disordered" evidence="1">
    <location>
        <begin position="62"/>
        <end position="84"/>
    </location>
</feature>
<reference evidence="2" key="2">
    <citation type="submission" date="2015-06" db="UniProtKB">
        <authorList>
            <consortium name="EnsemblMetazoa"/>
        </authorList>
    </citation>
    <scope>IDENTIFICATION</scope>
</reference>
<keyword evidence="3" id="KW-1185">Reference proteome</keyword>
<reference evidence="3" key="1">
    <citation type="submission" date="2013-02" db="EMBL/GenBank/DDBJ databases">
        <authorList>
            <person name="Hughes D."/>
        </authorList>
    </citation>
    <scope>NUCLEOTIDE SEQUENCE</scope>
    <source>
        <strain>Durham</strain>
        <strain evidence="3">NC isolate 2 -- Noor lab</strain>
    </source>
</reference>
<evidence type="ECO:0000313" key="2">
    <source>
        <dbReference type="EnsemblMetazoa" id="MESCA011276-PA"/>
    </source>
</evidence>
<dbReference type="EMBL" id="CAQQ02158321">
    <property type="status" value="NOT_ANNOTATED_CDS"/>
    <property type="molecule type" value="Genomic_DNA"/>
</dbReference>
<dbReference type="AlphaFoldDB" id="T1H4Q9"/>
<dbReference type="HOGENOM" id="CLU_2336005_0_0_1"/>